<dbReference type="AlphaFoldDB" id="A0A1H4JGS1"/>
<dbReference type="STRING" id="156980.SAMN04489745_0155"/>
<gene>
    <name evidence="5" type="ORF">SAMN04489745_0155</name>
</gene>
<protein>
    <submittedName>
        <fullName evidence="5">FAD binding domain-containing protein</fullName>
    </submittedName>
</protein>
<feature type="region of interest" description="Disordered" evidence="3">
    <location>
        <begin position="115"/>
        <end position="137"/>
    </location>
</feature>
<organism evidence="5 6">
    <name type="scientific">Arthrobacter woluwensis</name>
    <dbReference type="NCBI Taxonomy" id="156980"/>
    <lineage>
        <taxon>Bacteria</taxon>
        <taxon>Bacillati</taxon>
        <taxon>Actinomycetota</taxon>
        <taxon>Actinomycetes</taxon>
        <taxon>Micrococcales</taxon>
        <taxon>Micrococcaceae</taxon>
        <taxon>Arthrobacter</taxon>
    </lineage>
</organism>
<dbReference type="Proteomes" id="UP000182652">
    <property type="component" value="Unassembled WGS sequence"/>
</dbReference>
<sequence>MPRSATRSASRVSGGPPEGGVTVTDVVVVGTGMGGLAVATQLHRKGMAVVVIDGLNQGDPVAAGALRHATTEELERVAIGDPASHRERRDILRQLHGYAKSHQLDIRRGVVAGALNPASPEQGASRSSAAPSGAASRRWALPTPGGLILCDSVVITGVSGRRRVRQFLRAVGQETSDNMATALRHVGIYLVGVGQQVSAGHREVLHQARLVGNAIAGGAQRIPA</sequence>
<keyword evidence="1" id="KW-0285">Flavoprotein</keyword>
<dbReference type="Pfam" id="PF00890">
    <property type="entry name" value="FAD_binding_2"/>
    <property type="match status" value="1"/>
</dbReference>
<keyword evidence="2" id="KW-0560">Oxidoreductase</keyword>
<evidence type="ECO:0000259" key="4">
    <source>
        <dbReference type="Pfam" id="PF00890"/>
    </source>
</evidence>
<evidence type="ECO:0000313" key="5">
    <source>
        <dbReference type="EMBL" id="SEB45126.1"/>
    </source>
</evidence>
<dbReference type="Gene3D" id="3.50.50.60">
    <property type="entry name" value="FAD/NAD(P)-binding domain"/>
    <property type="match status" value="1"/>
</dbReference>
<dbReference type="RefSeq" id="WP_083369895.1">
    <property type="nucleotide sequence ID" value="NZ_FNSN01000003.1"/>
</dbReference>
<evidence type="ECO:0000256" key="3">
    <source>
        <dbReference type="SAM" id="MobiDB-lite"/>
    </source>
</evidence>
<accession>A0A1H4JGS1</accession>
<keyword evidence="6" id="KW-1185">Reference proteome</keyword>
<dbReference type="GO" id="GO:0016491">
    <property type="term" value="F:oxidoreductase activity"/>
    <property type="evidence" value="ECO:0007669"/>
    <property type="project" value="UniProtKB-KW"/>
</dbReference>
<feature type="domain" description="FAD-dependent oxidoreductase 2 FAD-binding" evidence="4">
    <location>
        <begin position="25"/>
        <end position="87"/>
    </location>
</feature>
<dbReference type="EMBL" id="FNSN01000003">
    <property type="protein sequence ID" value="SEB45126.1"/>
    <property type="molecule type" value="Genomic_DNA"/>
</dbReference>
<evidence type="ECO:0000256" key="2">
    <source>
        <dbReference type="ARBA" id="ARBA00023002"/>
    </source>
</evidence>
<name>A0A1H4JGS1_9MICC</name>
<feature type="compositionally biased region" description="Polar residues" evidence="3">
    <location>
        <begin position="1"/>
        <end position="11"/>
    </location>
</feature>
<feature type="compositionally biased region" description="Low complexity" evidence="3">
    <location>
        <begin position="12"/>
        <end position="21"/>
    </location>
</feature>
<feature type="region of interest" description="Disordered" evidence="3">
    <location>
        <begin position="1"/>
        <end position="21"/>
    </location>
</feature>
<reference evidence="5 6" key="1">
    <citation type="submission" date="2016-10" db="EMBL/GenBank/DDBJ databases">
        <authorList>
            <person name="de Groot N.N."/>
        </authorList>
    </citation>
    <scope>NUCLEOTIDE SEQUENCE [LARGE SCALE GENOMIC DNA]</scope>
    <source>
        <strain evidence="5 6">DSM 10495</strain>
    </source>
</reference>
<evidence type="ECO:0000256" key="1">
    <source>
        <dbReference type="ARBA" id="ARBA00022630"/>
    </source>
</evidence>
<dbReference type="InterPro" id="IPR036188">
    <property type="entry name" value="FAD/NAD-bd_sf"/>
</dbReference>
<proteinExistence type="predicted"/>
<feature type="compositionally biased region" description="Low complexity" evidence="3">
    <location>
        <begin position="123"/>
        <end position="137"/>
    </location>
</feature>
<dbReference type="SUPFAM" id="SSF51905">
    <property type="entry name" value="FAD/NAD(P)-binding domain"/>
    <property type="match status" value="1"/>
</dbReference>
<evidence type="ECO:0000313" key="6">
    <source>
        <dbReference type="Proteomes" id="UP000182652"/>
    </source>
</evidence>
<dbReference type="InterPro" id="IPR003953">
    <property type="entry name" value="FAD-dep_OxRdtase_2_FAD-bd"/>
</dbReference>